<evidence type="ECO:0000313" key="9">
    <source>
        <dbReference type="EMBL" id="MEL3958609.1"/>
    </source>
</evidence>
<keyword evidence="7" id="KW-0464">Manganese</keyword>
<keyword evidence="6" id="KW-0051">Antiviral defense</keyword>
<dbReference type="InterPro" id="IPR002729">
    <property type="entry name" value="CRISPR-assoc_Cas1"/>
</dbReference>
<organism evidence="9 10">
    <name type="scientific">Caldifermentibacillus hisashii</name>
    <dbReference type="NCBI Taxonomy" id="996558"/>
    <lineage>
        <taxon>Bacteria</taxon>
        <taxon>Bacillati</taxon>
        <taxon>Bacillota</taxon>
        <taxon>Bacilli</taxon>
        <taxon>Bacillales</taxon>
        <taxon>Bacillaceae</taxon>
        <taxon>Caldifermentibacillus</taxon>
    </lineage>
</organism>
<keyword evidence="10" id="KW-1185">Reference proteome</keyword>
<dbReference type="InterPro" id="IPR019858">
    <property type="entry name" value="CRISPR-assoc_Cas1_HMARI/TNEAP"/>
</dbReference>
<dbReference type="EMBL" id="JBBYAK010000001">
    <property type="protein sequence ID" value="MEL3958609.1"/>
    <property type="molecule type" value="Genomic_DNA"/>
</dbReference>
<keyword evidence="2" id="KW-0479">Metal-binding</keyword>
<dbReference type="Pfam" id="PF01867">
    <property type="entry name" value="Cas_Cas1"/>
    <property type="match status" value="1"/>
</dbReference>
<keyword evidence="5" id="KW-0460">Magnesium</keyword>
<dbReference type="EC" id="3.1.-.-" evidence="9"/>
<dbReference type="RefSeq" id="WP_235372081.1">
    <property type="nucleotide sequence ID" value="NZ_CP155471.1"/>
</dbReference>
<dbReference type="PANTHER" id="PTHR43219">
    <property type="entry name" value="CRISPR-ASSOCIATED ENDONUCLEASE CAS1"/>
    <property type="match status" value="1"/>
</dbReference>
<sequence>MPFSKNVDAGRLNGTPEAKENLDEANQEIRRISRQPIPPPPKKLIFARNEPIVNIVVRRVNDENILYIFTSGELKRKDNSLYFESENGRKYISVEDTNDIYIFGEVDVIKRFLELALIFIAGAIAQMRQVLKYYQTRTKNGKGEIKALIEKF</sequence>
<protein>
    <submittedName>
        <fullName evidence="9">CRISPR-associated endonuclease Cas1</fullName>
        <ecNumber evidence="9">3.1.-.-</ecNumber>
    </submittedName>
</protein>
<evidence type="ECO:0000256" key="3">
    <source>
        <dbReference type="ARBA" id="ARBA00022759"/>
    </source>
</evidence>
<evidence type="ECO:0000256" key="1">
    <source>
        <dbReference type="ARBA" id="ARBA00022722"/>
    </source>
</evidence>
<reference evidence="9 10" key="1">
    <citation type="submission" date="2024-03" db="EMBL/GenBank/DDBJ databases">
        <title>Bacilli Hybrid Assemblies.</title>
        <authorList>
            <person name="Kovac J."/>
        </authorList>
    </citation>
    <scope>NUCLEOTIDE SEQUENCE [LARGE SCALE GENOMIC DNA]</scope>
    <source>
        <strain evidence="9 10">FSL M8-0022</strain>
    </source>
</reference>
<name>A0ABU9K1Z2_9BACI</name>
<gene>
    <name evidence="9" type="ORF">NST17_15715</name>
</gene>
<proteinExistence type="predicted"/>
<evidence type="ECO:0000256" key="8">
    <source>
        <dbReference type="SAM" id="MobiDB-lite"/>
    </source>
</evidence>
<keyword evidence="3 9" id="KW-0255">Endonuclease</keyword>
<evidence type="ECO:0000256" key="2">
    <source>
        <dbReference type="ARBA" id="ARBA00022723"/>
    </source>
</evidence>
<evidence type="ECO:0000256" key="4">
    <source>
        <dbReference type="ARBA" id="ARBA00022801"/>
    </source>
</evidence>
<dbReference type="Proteomes" id="UP001459714">
    <property type="component" value="Unassembled WGS sequence"/>
</dbReference>
<feature type="region of interest" description="Disordered" evidence="8">
    <location>
        <begin position="1"/>
        <end position="25"/>
    </location>
</feature>
<evidence type="ECO:0000256" key="7">
    <source>
        <dbReference type="ARBA" id="ARBA00023211"/>
    </source>
</evidence>
<evidence type="ECO:0000313" key="10">
    <source>
        <dbReference type="Proteomes" id="UP001459714"/>
    </source>
</evidence>
<dbReference type="GO" id="GO:0016787">
    <property type="term" value="F:hydrolase activity"/>
    <property type="evidence" value="ECO:0007669"/>
    <property type="project" value="UniProtKB-KW"/>
</dbReference>
<comment type="caution">
    <text evidence="9">The sequence shown here is derived from an EMBL/GenBank/DDBJ whole genome shotgun (WGS) entry which is preliminary data.</text>
</comment>
<evidence type="ECO:0000256" key="6">
    <source>
        <dbReference type="ARBA" id="ARBA00023118"/>
    </source>
</evidence>
<dbReference type="GO" id="GO:0004519">
    <property type="term" value="F:endonuclease activity"/>
    <property type="evidence" value="ECO:0007669"/>
    <property type="project" value="UniProtKB-KW"/>
</dbReference>
<dbReference type="Gene3D" id="3.100.10.20">
    <property type="entry name" value="CRISPR-associated endonuclease Cas1, N-terminal domain"/>
    <property type="match status" value="1"/>
</dbReference>
<dbReference type="InterPro" id="IPR042211">
    <property type="entry name" value="CRISPR-assoc_Cas1_N"/>
</dbReference>
<accession>A0ABU9K1Z2</accession>
<keyword evidence="4 9" id="KW-0378">Hydrolase</keyword>
<dbReference type="PANTHER" id="PTHR43219:SF1">
    <property type="entry name" value="CRISPR-ASSOCIATED ENDONUCLEASE CAS1"/>
    <property type="match status" value="1"/>
</dbReference>
<evidence type="ECO:0000256" key="5">
    <source>
        <dbReference type="ARBA" id="ARBA00022842"/>
    </source>
</evidence>
<keyword evidence="1" id="KW-0540">Nuclease</keyword>